<feature type="chain" id="PRO_5045436780" description="CCHC-type domain-containing protein" evidence="2">
    <location>
        <begin position="19"/>
        <end position="949"/>
    </location>
</feature>
<feature type="signal peptide" evidence="2">
    <location>
        <begin position="1"/>
        <end position="18"/>
    </location>
</feature>
<dbReference type="SUPFAM" id="SSF57756">
    <property type="entry name" value="Retrovirus zinc finger-like domains"/>
    <property type="match status" value="1"/>
</dbReference>
<accession>A0ABQ9I0W0</accession>
<evidence type="ECO:0000313" key="5">
    <source>
        <dbReference type="Proteomes" id="UP001159363"/>
    </source>
</evidence>
<evidence type="ECO:0000259" key="3">
    <source>
        <dbReference type="PROSITE" id="PS50158"/>
    </source>
</evidence>
<dbReference type="Pfam" id="PF14223">
    <property type="entry name" value="Retrotran_gag_2"/>
    <property type="match status" value="1"/>
</dbReference>
<keyword evidence="2" id="KW-0732">Signal</keyword>
<keyword evidence="1" id="KW-0479">Metal-binding</keyword>
<name>A0ABQ9I0W0_9NEOP</name>
<dbReference type="InterPro" id="IPR036875">
    <property type="entry name" value="Znf_CCHC_sf"/>
</dbReference>
<dbReference type="InterPro" id="IPR001878">
    <property type="entry name" value="Znf_CCHC"/>
</dbReference>
<proteinExistence type="predicted"/>
<protein>
    <recommendedName>
        <fullName evidence="3">CCHC-type domain-containing protein</fullName>
    </recommendedName>
</protein>
<reference evidence="4 5" key="1">
    <citation type="submission" date="2023-02" db="EMBL/GenBank/DDBJ databases">
        <title>LHISI_Scaffold_Assembly.</title>
        <authorList>
            <person name="Stuart O.P."/>
            <person name="Cleave R."/>
            <person name="Magrath M.J.L."/>
            <person name="Mikheyev A.S."/>
        </authorList>
    </citation>
    <scope>NUCLEOTIDE SEQUENCE [LARGE SCALE GENOMIC DNA]</scope>
    <source>
        <strain evidence="4">Daus_M_001</strain>
        <tissue evidence="4">Leg muscle</tissue>
    </source>
</reference>
<organism evidence="4 5">
    <name type="scientific">Dryococelus australis</name>
    <dbReference type="NCBI Taxonomy" id="614101"/>
    <lineage>
        <taxon>Eukaryota</taxon>
        <taxon>Metazoa</taxon>
        <taxon>Ecdysozoa</taxon>
        <taxon>Arthropoda</taxon>
        <taxon>Hexapoda</taxon>
        <taxon>Insecta</taxon>
        <taxon>Pterygota</taxon>
        <taxon>Neoptera</taxon>
        <taxon>Polyneoptera</taxon>
        <taxon>Phasmatodea</taxon>
        <taxon>Verophasmatodea</taxon>
        <taxon>Anareolatae</taxon>
        <taxon>Phasmatidae</taxon>
        <taxon>Eurycanthinae</taxon>
        <taxon>Dryococelus</taxon>
    </lineage>
</organism>
<dbReference type="EMBL" id="JARBHB010000003">
    <property type="protein sequence ID" value="KAJ8890254.1"/>
    <property type="molecule type" value="Genomic_DNA"/>
</dbReference>
<dbReference type="PANTHER" id="PTHR11439:SF467">
    <property type="entry name" value="INTEGRASE CATALYTIC DOMAIN-CONTAINING PROTEIN"/>
    <property type="match status" value="1"/>
</dbReference>
<comment type="caution">
    <text evidence="4">The sequence shown here is derived from an EMBL/GenBank/DDBJ whole genome shotgun (WGS) entry which is preliminary data.</text>
</comment>
<keyword evidence="1" id="KW-0863">Zinc-finger</keyword>
<dbReference type="Pfam" id="PF00098">
    <property type="entry name" value="zf-CCHC"/>
    <property type="match status" value="1"/>
</dbReference>
<feature type="domain" description="CCHC-type" evidence="3">
    <location>
        <begin position="451"/>
        <end position="466"/>
    </location>
</feature>
<keyword evidence="1" id="KW-0862">Zinc</keyword>
<dbReference type="SMART" id="SM00343">
    <property type="entry name" value="ZnF_C2HC"/>
    <property type="match status" value="1"/>
</dbReference>
<gene>
    <name evidence="4" type="ORF">PR048_009762</name>
</gene>
<evidence type="ECO:0000256" key="1">
    <source>
        <dbReference type="PROSITE-ProRule" id="PRU00047"/>
    </source>
</evidence>
<dbReference type="Proteomes" id="UP001159363">
    <property type="component" value="Chromosome 3"/>
</dbReference>
<dbReference type="PANTHER" id="PTHR11439">
    <property type="entry name" value="GAG-POL-RELATED RETROTRANSPOSON"/>
    <property type="match status" value="1"/>
</dbReference>
<sequence>MCWALELIVVLSTPFACSVPASTLKVKNVAPYLKVGNYSDYLHLLCRHNSVCHVTSVEADEFGLPPKNGPAAPTVAPTKANRVQSPARSPDFREWESCRTMPLVCGFSQGSPLSPTPSFWHRSIFTSITLIGSQDLAAKRHPNLFTHSVTDVFVLPPCMSALHRLSDCVAEGYHLIVQELLFDEGSTSTLCQADSLLIRHCTPVSNQCPETSNHSEMRLLLSYVDTMLVMSDAGVNSNIVSCNRCGFIARTPSPEKCYCSNLSILSGRWISVGDGTATFQAVYRSCKCSAVKHLLALTIDTSKLDKTEKEAEAANRRTKNIIINCVSDRHIDYVQDCEMARDMLTALSNIFQRKITISKLLDHFNKFDCLARDLGAMGSKLEQDNIVCHLLLIIPDKYEKVIPVLETMDTDSTLEFVKFSLLDAELKLNHMHASKVNESLFSARFNNKVHKCFECGETGHFITECPTLTKGGNKNFNVNSSSTHGRRRGGRGNYLCYDNGVGLIKEVSFVATVEETVLFTKEKDDVQFVLDSGCTDHLVGVNLKKYILRNKLGAAENLKNYIELNSEFGVNGVCHVRCDNGGRYEDYELYSAYYLMSGDPNTFDEAVKAGDGWQEAVRCELEALKKSHGNHLNYQKESNLLLQNGYSTHNKKWIEKGKTCGLGIARRLSIETEQSIVWSKGAPRCWNERFHKFTTKSRLECSAKNACLYHNKNLHLILFVDYIFLFGTEEEIEKFVSSLQAEFNAKDLGQKLTENVLQKFNMDKCKGIHTPMAHDAVPDSSGEIVNVPLRQLVWCLMYLCMRILWYLSLAKNHGLVFKQHQQENLVSYTGADWAGDKEDRKSISGSAVFYIGNLVSWQSVKQQTVAFSTAEAEYVAAAQTTCEVLHLHGLLQCVSASDSVPVLFCDNQICIPVFEKRIQQFEARSVIVLKTYSLGHASADCRQPIVDKA</sequence>
<evidence type="ECO:0000256" key="2">
    <source>
        <dbReference type="SAM" id="SignalP"/>
    </source>
</evidence>
<evidence type="ECO:0000313" key="4">
    <source>
        <dbReference type="EMBL" id="KAJ8890254.1"/>
    </source>
</evidence>
<dbReference type="PROSITE" id="PS50158">
    <property type="entry name" value="ZF_CCHC"/>
    <property type="match status" value="1"/>
</dbReference>
<dbReference type="CDD" id="cd09272">
    <property type="entry name" value="RNase_HI_RT_Ty1"/>
    <property type="match status" value="1"/>
</dbReference>
<dbReference type="Gene3D" id="4.10.60.10">
    <property type="entry name" value="Zinc finger, CCHC-type"/>
    <property type="match status" value="1"/>
</dbReference>
<keyword evidence="5" id="KW-1185">Reference proteome</keyword>